<keyword evidence="5" id="KW-0472">Membrane</keyword>
<keyword evidence="5" id="KW-0812">Transmembrane</keyword>
<dbReference type="Gene3D" id="3.90.550.10">
    <property type="entry name" value="Spore Coat Polysaccharide Biosynthesis Protein SpsA, Chain A"/>
    <property type="match status" value="1"/>
</dbReference>
<proteinExistence type="inferred from homology"/>
<dbReference type="InterPro" id="IPR029044">
    <property type="entry name" value="Nucleotide-diphossugar_trans"/>
</dbReference>
<dbReference type="GO" id="GO:0000139">
    <property type="term" value="C:Golgi membrane"/>
    <property type="evidence" value="ECO:0007669"/>
    <property type="project" value="UniProtKB-SubCell"/>
</dbReference>
<evidence type="ECO:0000313" key="8">
    <source>
        <dbReference type="Proteomes" id="UP001186944"/>
    </source>
</evidence>
<sequence>MRLTYRYAVAGVSILLLICTYEVYIYSGKASYMFRKLSYSRVQTHNVEAFDSNRTNVHKFTLLPSKYRNSSRGHSSSKHWQSVKISAEEYRKNPKLKTGNPLIDNYGQNDLHHTGEMGRGVTFVGKEKLRATQSIQKYNLNTIASDLIPLNRLVPDSRPPGCKERTYEHDLPTASVILPFYDEWPSVLIRTLYSIVNRTPRHLLQEIVMVDDASQMSEIKKPLDDYIEANFPKGIIKVIRNKERKGLIKSRLQGWRASTGQVVVFFDSHMEVNYDWLQPLLTEIKINRKTVSMGVLDYINSETLEYRFNEGYMTRYGFDWRLVFFETFFREDQLGKTEADTRPGTVMVGAAYAIDTNYFAEIGTYDEGMKVWGGENLEMAWRVWMCGGRLVHLPCSHLGHIARAQPYSFPGGRRQIEVYNYKRAVEVWMEPEQKELIYDYFPEMKSLDVGDLSPRLALKEKLHCKNFTWFIETIWPELALLYKDVLAWGSARNLEQQKCLDNHQYLFQAPENVFLEACHYQVATQGFSWTKNHLIKTSLQCLVAKQQFDGARPMLEDCIIGPRDTWKHTKNGHITHEKSGLCLDADAGGPIMRTCQSGKASQQWVFTKYNM</sequence>
<evidence type="ECO:0000256" key="5">
    <source>
        <dbReference type="RuleBase" id="RU361242"/>
    </source>
</evidence>
<dbReference type="EC" id="2.4.1.-" evidence="5"/>
<dbReference type="Pfam" id="PF00535">
    <property type="entry name" value="Glycos_transf_2"/>
    <property type="match status" value="1"/>
</dbReference>
<accession>A0AA88Y2I8</accession>
<reference evidence="7" key="1">
    <citation type="submission" date="2019-08" db="EMBL/GenBank/DDBJ databases">
        <title>The improved chromosome-level genome for the pearl oyster Pinctada fucata martensii using PacBio sequencing and Hi-C.</title>
        <authorList>
            <person name="Zheng Z."/>
        </authorList>
    </citation>
    <scope>NUCLEOTIDE SEQUENCE</scope>
    <source>
        <strain evidence="7">ZZ-2019</strain>
        <tissue evidence="7">Adductor muscle</tissue>
    </source>
</reference>
<comment type="caution">
    <text evidence="7">The sequence shown here is derived from an EMBL/GenBank/DDBJ whole genome shotgun (WGS) entry which is preliminary data.</text>
</comment>
<evidence type="ECO:0000256" key="4">
    <source>
        <dbReference type="ARBA" id="ARBA00023157"/>
    </source>
</evidence>
<dbReference type="SMART" id="SM00458">
    <property type="entry name" value="RICIN"/>
    <property type="match status" value="1"/>
</dbReference>
<organism evidence="7 8">
    <name type="scientific">Pinctada imbricata</name>
    <name type="common">Atlantic pearl-oyster</name>
    <name type="synonym">Pinctada martensii</name>
    <dbReference type="NCBI Taxonomy" id="66713"/>
    <lineage>
        <taxon>Eukaryota</taxon>
        <taxon>Metazoa</taxon>
        <taxon>Spiralia</taxon>
        <taxon>Lophotrochozoa</taxon>
        <taxon>Mollusca</taxon>
        <taxon>Bivalvia</taxon>
        <taxon>Autobranchia</taxon>
        <taxon>Pteriomorphia</taxon>
        <taxon>Pterioida</taxon>
        <taxon>Pterioidea</taxon>
        <taxon>Pteriidae</taxon>
        <taxon>Pinctada</taxon>
    </lineage>
</organism>
<keyword evidence="2 5" id="KW-0430">Lectin</keyword>
<evidence type="ECO:0000256" key="1">
    <source>
        <dbReference type="ARBA" id="ARBA00004323"/>
    </source>
</evidence>
<dbReference type="PROSITE" id="PS50231">
    <property type="entry name" value="RICIN_B_LECTIN"/>
    <property type="match status" value="1"/>
</dbReference>
<evidence type="ECO:0000256" key="3">
    <source>
        <dbReference type="ARBA" id="ARBA00023034"/>
    </source>
</evidence>
<keyword evidence="8" id="KW-1185">Reference proteome</keyword>
<dbReference type="PANTHER" id="PTHR11675">
    <property type="entry name" value="N-ACETYLGALACTOSAMINYLTRANSFERASE"/>
    <property type="match status" value="1"/>
</dbReference>
<keyword evidence="4 5" id="KW-1015">Disulfide bond</keyword>
<comment type="subcellular location">
    <subcellularLocation>
        <location evidence="1 5">Golgi apparatus membrane</location>
        <topology evidence="1 5">Single-pass type II membrane protein</topology>
    </subcellularLocation>
</comment>
<comment type="cofactor">
    <cofactor evidence="5">
        <name>Mn(2+)</name>
        <dbReference type="ChEBI" id="CHEBI:29035"/>
    </cofactor>
</comment>
<dbReference type="Gene3D" id="2.80.10.50">
    <property type="match status" value="1"/>
</dbReference>
<feature type="domain" description="Ricin B lectin" evidence="6">
    <location>
        <begin position="483"/>
        <end position="607"/>
    </location>
</feature>
<keyword evidence="3 5" id="KW-0333">Golgi apparatus</keyword>
<dbReference type="InterPro" id="IPR035992">
    <property type="entry name" value="Ricin_B-like_lectins"/>
</dbReference>
<dbReference type="SUPFAM" id="SSF53448">
    <property type="entry name" value="Nucleotide-diphospho-sugar transferases"/>
    <property type="match status" value="1"/>
</dbReference>
<comment type="similarity">
    <text evidence="5">Belongs to the glycosyltransferase 2 family. GalNAc-T subfamily.</text>
</comment>
<dbReference type="GO" id="GO:0006493">
    <property type="term" value="P:protein O-linked glycosylation"/>
    <property type="evidence" value="ECO:0007669"/>
    <property type="project" value="TreeGrafter"/>
</dbReference>
<keyword evidence="5" id="KW-1133">Transmembrane helix</keyword>
<dbReference type="EMBL" id="VSWD01000007">
    <property type="protein sequence ID" value="KAK3096833.1"/>
    <property type="molecule type" value="Genomic_DNA"/>
</dbReference>
<gene>
    <name evidence="7" type="ORF">FSP39_003790</name>
</gene>
<dbReference type="GO" id="GO:0030246">
    <property type="term" value="F:carbohydrate binding"/>
    <property type="evidence" value="ECO:0007669"/>
    <property type="project" value="UniProtKB-KW"/>
</dbReference>
<name>A0AA88Y2I8_PINIB</name>
<dbReference type="SUPFAM" id="SSF50370">
    <property type="entry name" value="Ricin B-like lectins"/>
    <property type="match status" value="1"/>
</dbReference>
<evidence type="ECO:0000256" key="2">
    <source>
        <dbReference type="ARBA" id="ARBA00022734"/>
    </source>
</evidence>
<keyword evidence="5" id="KW-0328">Glycosyltransferase</keyword>
<dbReference type="GO" id="GO:0004653">
    <property type="term" value="F:polypeptide N-acetylgalactosaminyltransferase activity"/>
    <property type="evidence" value="ECO:0007669"/>
    <property type="project" value="TreeGrafter"/>
</dbReference>
<feature type="transmembrane region" description="Helical" evidence="5">
    <location>
        <begin position="7"/>
        <end position="26"/>
    </location>
</feature>
<keyword evidence="5" id="KW-0464">Manganese</keyword>
<evidence type="ECO:0000259" key="6">
    <source>
        <dbReference type="SMART" id="SM00458"/>
    </source>
</evidence>
<comment type="pathway">
    <text evidence="5">Protein modification; protein glycosylation.</text>
</comment>
<dbReference type="InterPro" id="IPR000772">
    <property type="entry name" value="Ricin_B_lectin"/>
</dbReference>
<protein>
    <recommendedName>
        <fullName evidence="5">Polypeptide N-acetylgalactosaminyltransferase</fullName>
        <ecNumber evidence="5">2.4.1.-</ecNumber>
    </recommendedName>
    <alternativeName>
        <fullName evidence="5">Protein-UDP acetylgalactosaminyltransferase</fullName>
    </alternativeName>
</protein>
<dbReference type="Proteomes" id="UP001186944">
    <property type="component" value="Unassembled WGS sequence"/>
</dbReference>
<keyword evidence="5" id="KW-0808">Transferase</keyword>
<dbReference type="PANTHER" id="PTHR11675:SF126">
    <property type="entry name" value="RICIN B LECTIN DOMAIN-CONTAINING PROTEIN"/>
    <property type="match status" value="1"/>
</dbReference>
<dbReference type="Pfam" id="PF00652">
    <property type="entry name" value="Ricin_B_lectin"/>
    <property type="match status" value="1"/>
</dbReference>
<dbReference type="InterPro" id="IPR001173">
    <property type="entry name" value="Glyco_trans_2-like"/>
</dbReference>
<evidence type="ECO:0000313" key="7">
    <source>
        <dbReference type="EMBL" id="KAK3096833.1"/>
    </source>
</evidence>
<dbReference type="AlphaFoldDB" id="A0AA88Y2I8"/>